<dbReference type="EMBL" id="VHSH01000007">
    <property type="protein sequence ID" value="TQV77736.1"/>
    <property type="molecule type" value="Genomic_DNA"/>
</dbReference>
<protein>
    <submittedName>
        <fullName evidence="1">PhoX family phosphatase</fullName>
    </submittedName>
</protein>
<dbReference type="InterPro" id="IPR008557">
    <property type="entry name" value="PhoX"/>
</dbReference>
<dbReference type="SUPFAM" id="SSF63829">
    <property type="entry name" value="Calcium-dependent phosphotriesterase"/>
    <property type="match status" value="1"/>
</dbReference>
<gene>
    <name evidence="1" type="ORF">FKG95_19425</name>
</gene>
<organism evidence="1 2">
    <name type="scientific">Denitrobaculum tricleocarpae</name>
    <dbReference type="NCBI Taxonomy" id="2591009"/>
    <lineage>
        <taxon>Bacteria</taxon>
        <taxon>Pseudomonadati</taxon>
        <taxon>Pseudomonadota</taxon>
        <taxon>Alphaproteobacteria</taxon>
        <taxon>Rhodospirillales</taxon>
        <taxon>Rhodospirillaceae</taxon>
        <taxon>Denitrobaculum</taxon>
    </lineage>
</organism>
<reference evidence="1 2" key="1">
    <citation type="submission" date="2019-06" db="EMBL/GenBank/DDBJ databases">
        <title>Whole genome sequence for Rhodospirillaceae sp. R148.</title>
        <authorList>
            <person name="Wang G."/>
        </authorList>
    </citation>
    <scope>NUCLEOTIDE SEQUENCE [LARGE SCALE GENOMIC DNA]</scope>
    <source>
        <strain evidence="1 2">R148</strain>
    </source>
</reference>
<dbReference type="PROSITE" id="PS51318">
    <property type="entry name" value="TAT"/>
    <property type="match status" value="1"/>
</dbReference>
<dbReference type="OrthoDB" id="9801383at2"/>
<dbReference type="Pfam" id="PF05787">
    <property type="entry name" value="PhoX"/>
    <property type="match status" value="1"/>
</dbReference>
<accession>A0A545TKM0</accession>
<dbReference type="PANTHER" id="PTHR35399">
    <property type="entry name" value="SLR8030 PROTEIN"/>
    <property type="match status" value="1"/>
</dbReference>
<keyword evidence="2" id="KW-1185">Reference proteome</keyword>
<dbReference type="InterPro" id="IPR006311">
    <property type="entry name" value="TAT_signal"/>
</dbReference>
<dbReference type="AlphaFoldDB" id="A0A545TKM0"/>
<evidence type="ECO:0000313" key="2">
    <source>
        <dbReference type="Proteomes" id="UP000315252"/>
    </source>
</evidence>
<evidence type="ECO:0000313" key="1">
    <source>
        <dbReference type="EMBL" id="TQV77736.1"/>
    </source>
</evidence>
<dbReference type="PANTHER" id="PTHR35399:SF2">
    <property type="entry name" value="DUF839 DOMAIN-CONTAINING PROTEIN"/>
    <property type="match status" value="1"/>
</dbReference>
<sequence length="665" mass="72286">MKRKDTQGLTRAEAFELSEDIPSNPSTAPTIGDVIASRFGRRDILKGALAVTAISAVSSLMAGTSKQALASKASFSFPEIKHGVDETHHVAEGYDADVLIRWGDPIFADAPEFDPMKQSAAAQLKQFGYNNDYVGFVGLPYGSDNPDHGLLCVNHEYTSEEVMFPGLGRQDKDAEFAGMTRELIDIEMAAHGGSVIEIKKGTDGKWGLVKDSRYNRRITASTTEMTVSGPAAGHARLKTTADSSGTKVIGTINNCAGGMTPWGTYLMAEENFHGYFNGAVAEGHKEAANHERYGVPGGWYVWGSYEDRFDVSKEPNEPNRFGWVVEVDPFDASSTPVKRTALGRFKHEGAEPIVNKDGRVVVYCGDDQRFDYLYKFVSAGTFNAEDRAANMNLLDEGTLYVAKFEEGGMNWLALTHGEGPLTAANGFADQGDVLIETRRAADLLGATPMDRPEDVEPNAKTNKVYVMCTNNSKRKEEQVNVANPRPANTFGHIIELSPPDGDHASESYAWDILVKCGDPSVAEVGAQWNPATSENGWFGSPDNCAVDHMGRLWISTDQGSNWSKSGTADGIWAMETEGELRGTGKMFFRVPVGAEMCGPRFAPDDKSLFLAVQHPATDGTKDYPGFEKNSTFEEPATRWPDFKEGVPPRPSVVVVTKQDGGVIGV</sequence>
<proteinExistence type="predicted"/>
<dbReference type="Proteomes" id="UP000315252">
    <property type="component" value="Unassembled WGS sequence"/>
</dbReference>
<comment type="caution">
    <text evidence="1">The sequence shown here is derived from an EMBL/GenBank/DDBJ whole genome shotgun (WGS) entry which is preliminary data.</text>
</comment>
<dbReference type="RefSeq" id="WP_142898079.1">
    <property type="nucleotide sequence ID" value="NZ_ML660058.1"/>
</dbReference>
<name>A0A545TKM0_9PROT</name>